<sequence length="261" mass="29461">MSSNSDLGWGTEPEQETTHHVHHPDIGQKVVLVSNEGMSFGVDIRCLYRASTMFADMFNLSYTKSEDTSSAINSNPFDTSKSIDIDASSAVLEHFIDAIIVSKPHLPPSNFEDTAALLNLCYQFDVRIEVIAPIKQQLQELGRSQPWNLLQWASQNNNREVGQVALKNMSWSTFLSGDELSAENFWTRIQSLESRWGMRILSTALSGPRAGTMEYAVMREFTSKKGRPYTKYVMEAQAEAMFPLVQGDFGKLWNGFDKDDW</sequence>
<reference evidence="3" key="4">
    <citation type="submission" date="2024-02" db="EMBL/GenBank/DDBJ databases">
        <title>Comparative genomics of Cryptococcus and Kwoniella reveals pathogenesis evolution and contrasting modes of karyotype evolution via chromosome fusion or intercentromeric recombination.</title>
        <authorList>
            <person name="Coelho M.A."/>
            <person name="David-Palma M."/>
            <person name="Shea T."/>
            <person name="Bowers K."/>
            <person name="McGinley-Smith S."/>
            <person name="Mohammad A.W."/>
            <person name="Gnirke A."/>
            <person name="Yurkov A.M."/>
            <person name="Nowrousian M."/>
            <person name="Sun S."/>
            <person name="Cuomo C.A."/>
            <person name="Heitman J."/>
        </authorList>
    </citation>
    <scope>NUCLEOTIDE SEQUENCE</scope>
    <source>
        <strain evidence="3">CBS 10118</strain>
    </source>
</reference>
<evidence type="ECO:0008006" key="5">
    <source>
        <dbReference type="Google" id="ProtNLM"/>
    </source>
</evidence>
<dbReference type="KEGG" id="kbi:30207060"/>
<name>A0A1B9G9U7_9TREE</name>
<keyword evidence="4" id="KW-1185">Reference proteome</keyword>
<evidence type="ECO:0000313" key="4">
    <source>
        <dbReference type="Proteomes" id="UP000092730"/>
    </source>
</evidence>
<evidence type="ECO:0000313" key="2">
    <source>
        <dbReference type="EMBL" id="OCF27812.1"/>
    </source>
</evidence>
<dbReference type="VEuPathDB" id="FungiDB:I302_02661"/>
<feature type="region of interest" description="Disordered" evidence="1">
    <location>
        <begin position="1"/>
        <end position="23"/>
    </location>
</feature>
<proteinExistence type="predicted"/>
<organism evidence="2">
    <name type="scientific">Kwoniella bestiolae CBS 10118</name>
    <dbReference type="NCBI Taxonomy" id="1296100"/>
    <lineage>
        <taxon>Eukaryota</taxon>
        <taxon>Fungi</taxon>
        <taxon>Dikarya</taxon>
        <taxon>Basidiomycota</taxon>
        <taxon>Agaricomycotina</taxon>
        <taxon>Tremellomycetes</taxon>
        <taxon>Tremellales</taxon>
        <taxon>Cryptococcaceae</taxon>
        <taxon>Kwoniella</taxon>
    </lineage>
</organism>
<dbReference type="GeneID" id="30207060"/>
<dbReference type="Proteomes" id="UP000092730">
    <property type="component" value="Chromosome 2"/>
</dbReference>
<dbReference type="RefSeq" id="XP_019048882.1">
    <property type="nucleotide sequence ID" value="XM_019189320.1"/>
</dbReference>
<evidence type="ECO:0000256" key="1">
    <source>
        <dbReference type="SAM" id="MobiDB-lite"/>
    </source>
</evidence>
<evidence type="ECO:0000313" key="3">
    <source>
        <dbReference type="EMBL" id="WVW81952.1"/>
    </source>
</evidence>
<accession>A0A1B9G9U7</accession>
<reference evidence="3" key="2">
    <citation type="submission" date="2013-07" db="EMBL/GenBank/DDBJ databases">
        <authorList>
            <consortium name="The Broad Institute Genome Sequencing Platform"/>
            <person name="Cuomo C."/>
            <person name="Litvintseva A."/>
            <person name="Chen Y."/>
            <person name="Heitman J."/>
            <person name="Sun S."/>
            <person name="Springer D."/>
            <person name="Dromer F."/>
            <person name="Young S.K."/>
            <person name="Zeng Q."/>
            <person name="Gargeya S."/>
            <person name="Fitzgerald M."/>
            <person name="Abouelleil A."/>
            <person name="Alvarado L."/>
            <person name="Berlin A.M."/>
            <person name="Chapman S.B."/>
            <person name="Dewar J."/>
            <person name="Goldberg J."/>
            <person name="Griggs A."/>
            <person name="Gujja S."/>
            <person name="Hansen M."/>
            <person name="Howarth C."/>
            <person name="Imamovic A."/>
            <person name="Larimer J."/>
            <person name="McCowan C."/>
            <person name="Murphy C."/>
            <person name="Pearson M."/>
            <person name="Priest M."/>
            <person name="Roberts A."/>
            <person name="Saif S."/>
            <person name="Shea T."/>
            <person name="Sykes S."/>
            <person name="Wortman J."/>
            <person name="Nusbaum C."/>
            <person name="Birren B."/>
        </authorList>
    </citation>
    <scope>NUCLEOTIDE SEQUENCE</scope>
    <source>
        <strain evidence="3">CBS 10118</strain>
    </source>
</reference>
<gene>
    <name evidence="2" type="ORF">I302_02661</name>
    <name evidence="3" type="ORF">I302_103955</name>
</gene>
<dbReference type="EMBL" id="CP144542">
    <property type="protein sequence ID" value="WVW81952.1"/>
    <property type="molecule type" value="Genomic_DNA"/>
</dbReference>
<protein>
    <recommendedName>
        <fullName evidence="5">BTB domain-containing protein</fullName>
    </recommendedName>
</protein>
<dbReference type="AlphaFoldDB" id="A0A1B9G9U7"/>
<reference evidence="2" key="1">
    <citation type="submission" date="2013-07" db="EMBL/GenBank/DDBJ databases">
        <title>The Genome Sequence of Cryptococcus bestiolae CBS10118.</title>
        <authorList>
            <consortium name="The Broad Institute Genome Sequencing Platform"/>
            <person name="Cuomo C."/>
            <person name="Litvintseva A."/>
            <person name="Chen Y."/>
            <person name="Heitman J."/>
            <person name="Sun S."/>
            <person name="Springer D."/>
            <person name="Dromer F."/>
            <person name="Young S.K."/>
            <person name="Zeng Q."/>
            <person name="Gargeya S."/>
            <person name="Fitzgerald M."/>
            <person name="Abouelleil A."/>
            <person name="Alvarado L."/>
            <person name="Berlin A.M."/>
            <person name="Chapman S.B."/>
            <person name="Dewar J."/>
            <person name="Goldberg J."/>
            <person name="Griggs A."/>
            <person name="Gujja S."/>
            <person name="Hansen M."/>
            <person name="Howarth C."/>
            <person name="Imamovic A."/>
            <person name="Larimer J."/>
            <person name="McCowan C."/>
            <person name="Murphy C."/>
            <person name="Pearson M."/>
            <person name="Priest M."/>
            <person name="Roberts A."/>
            <person name="Saif S."/>
            <person name="Shea T."/>
            <person name="Sykes S."/>
            <person name="Wortman J."/>
            <person name="Nusbaum C."/>
            <person name="Birren B."/>
        </authorList>
    </citation>
    <scope>NUCLEOTIDE SEQUENCE [LARGE SCALE GENOMIC DNA]</scope>
    <source>
        <strain evidence="2">CBS 10118</strain>
    </source>
</reference>
<dbReference type="OrthoDB" id="2563850at2759"/>
<dbReference type="EMBL" id="KI894019">
    <property type="protein sequence ID" value="OCF27812.1"/>
    <property type="molecule type" value="Genomic_DNA"/>
</dbReference>
<reference evidence="2" key="3">
    <citation type="submission" date="2014-01" db="EMBL/GenBank/DDBJ databases">
        <title>Evolution of pathogenesis and genome organization in the Tremellales.</title>
        <authorList>
            <person name="Cuomo C."/>
            <person name="Litvintseva A."/>
            <person name="Heitman J."/>
            <person name="Chen Y."/>
            <person name="Sun S."/>
            <person name="Springer D."/>
            <person name="Dromer F."/>
            <person name="Young S."/>
            <person name="Zeng Q."/>
            <person name="Chapman S."/>
            <person name="Gujja S."/>
            <person name="Saif S."/>
            <person name="Birren B."/>
        </authorList>
    </citation>
    <scope>NUCLEOTIDE SEQUENCE</scope>
    <source>
        <strain evidence="2">CBS 10118</strain>
    </source>
</reference>